<dbReference type="PROSITE" id="PS50929">
    <property type="entry name" value="ABC_TM1F"/>
    <property type="match status" value="1"/>
</dbReference>
<dbReference type="InterPro" id="IPR027417">
    <property type="entry name" value="P-loop_NTPase"/>
</dbReference>
<evidence type="ECO:0000256" key="4">
    <source>
        <dbReference type="ARBA" id="ARBA00022840"/>
    </source>
</evidence>
<dbReference type="InterPro" id="IPR003439">
    <property type="entry name" value="ABC_transporter-like_ATP-bd"/>
</dbReference>
<dbReference type="SUPFAM" id="SSF52540">
    <property type="entry name" value="P-loop containing nucleoside triphosphate hydrolases"/>
    <property type="match status" value="1"/>
</dbReference>
<feature type="transmembrane region" description="Helical" evidence="8">
    <location>
        <begin position="279"/>
        <end position="301"/>
    </location>
</feature>
<dbReference type="EMBL" id="LFBV01000004">
    <property type="protein sequence ID" value="OKH93495.1"/>
    <property type="molecule type" value="Genomic_DNA"/>
</dbReference>
<evidence type="ECO:0000256" key="1">
    <source>
        <dbReference type="ARBA" id="ARBA00004651"/>
    </source>
</evidence>
<evidence type="ECO:0000256" key="5">
    <source>
        <dbReference type="ARBA" id="ARBA00022989"/>
    </source>
</evidence>
<dbReference type="PANTHER" id="PTHR24221">
    <property type="entry name" value="ATP-BINDING CASSETTE SUB-FAMILY B"/>
    <property type="match status" value="1"/>
</dbReference>
<evidence type="ECO:0000256" key="7">
    <source>
        <dbReference type="SAM" id="MobiDB-lite"/>
    </source>
</evidence>
<evidence type="ECO:0000259" key="9">
    <source>
        <dbReference type="PROSITE" id="PS50893"/>
    </source>
</evidence>
<dbReference type="GO" id="GO:0034040">
    <property type="term" value="F:ATPase-coupled lipid transmembrane transporter activity"/>
    <property type="evidence" value="ECO:0007669"/>
    <property type="project" value="TreeGrafter"/>
</dbReference>
<proteinExistence type="predicted"/>
<dbReference type="InterPro" id="IPR039421">
    <property type="entry name" value="Type_1_exporter"/>
</dbReference>
<evidence type="ECO:0000313" key="12">
    <source>
        <dbReference type="Proteomes" id="UP000186455"/>
    </source>
</evidence>
<dbReference type="GO" id="GO:0005524">
    <property type="term" value="F:ATP binding"/>
    <property type="evidence" value="ECO:0007669"/>
    <property type="project" value="UniProtKB-KW"/>
</dbReference>
<evidence type="ECO:0000256" key="8">
    <source>
        <dbReference type="SAM" id="Phobius"/>
    </source>
</evidence>
<keyword evidence="5 8" id="KW-1133">Transmembrane helix</keyword>
<dbReference type="InterPro" id="IPR003593">
    <property type="entry name" value="AAA+_ATPase"/>
</dbReference>
<keyword evidence="2 8" id="KW-0812">Transmembrane</keyword>
<keyword evidence="4" id="KW-0067">ATP-binding</keyword>
<evidence type="ECO:0000313" key="11">
    <source>
        <dbReference type="EMBL" id="OKH93495.1"/>
    </source>
</evidence>
<comment type="caution">
    <text evidence="11">The sequence shown here is derived from an EMBL/GenBank/DDBJ whole genome shotgun (WGS) entry which is preliminary data.</text>
</comment>
<sequence>MKRRRAAPAPRLLRQCLAEVRGEFARSVGWAALRQCAFLALPWLLGRAVDAGVARSSPGVAAGWALAFVAVAAVEYAGMRGWQLWSNLAEARAGTWLRGRLLKAVLTTGTETLRGRTDGSGDLTTRATRDVDTVLTWVHGLTTWVVIGLTGLVLVPAIGGLDPLLLLVAALTVPVLMVLNRVFPPVFARRAEELSEAHGRRASVTGELLAALLPLRGVGAEGRMVERHHLRSAEVTRRTRRLASVSSVWEAAAAVVPLLAVAAGLLAGGHAVVDGRITVGALTTFVLWMGTVSLAVTVMIARLGDRGEALVAAGRISAVLAPVPVPGAGVALPGAGALRVRGLTVRRPGRPPVGPLDLDAVPGEWIALTGPTGCGKSTLLRALARLVPYEGEAGFGGVPLADAGGDELYDTVGLVPDGPLLLHGTVRENLLLTGDHDDAVLDAVARVAGLDLALAPLSEGWDTQVGERGRALSGGQRHLVALTRALLRDGPVLLLDDVTAALDARTEAVVLARLREATAGRIVVLATHSPAVRALADREIVLPHAVPADGAADVPAPRRAGPAPSDQEACHG</sequence>
<organism evidence="11 12">
    <name type="scientific">Streptomyces uncialis</name>
    <dbReference type="NCBI Taxonomy" id="1048205"/>
    <lineage>
        <taxon>Bacteria</taxon>
        <taxon>Bacillati</taxon>
        <taxon>Actinomycetota</taxon>
        <taxon>Actinomycetes</taxon>
        <taxon>Kitasatosporales</taxon>
        <taxon>Streptomycetaceae</taxon>
        <taxon>Streptomyces</taxon>
    </lineage>
</organism>
<feature type="domain" description="ABC transmembrane type-1" evidence="10">
    <location>
        <begin position="31"/>
        <end position="308"/>
    </location>
</feature>
<dbReference type="InterPro" id="IPR036640">
    <property type="entry name" value="ABC1_TM_sf"/>
</dbReference>
<evidence type="ECO:0000256" key="2">
    <source>
        <dbReference type="ARBA" id="ARBA00022692"/>
    </source>
</evidence>
<evidence type="ECO:0000256" key="3">
    <source>
        <dbReference type="ARBA" id="ARBA00022741"/>
    </source>
</evidence>
<dbReference type="AlphaFoldDB" id="A0A1Q4V6P9"/>
<name>A0A1Q4V6P9_9ACTN</name>
<evidence type="ECO:0000256" key="6">
    <source>
        <dbReference type="ARBA" id="ARBA00023136"/>
    </source>
</evidence>
<dbReference type="InterPro" id="IPR011527">
    <property type="entry name" value="ABC1_TM_dom"/>
</dbReference>
<dbReference type="Pfam" id="PF00005">
    <property type="entry name" value="ABC_tran"/>
    <property type="match status" value="1"/>
</dbReference>
<dbReference type="Gene3D" id="3.40.50.300">
    <property type="entry name" value="P-loop containing nucleotide triphosphate hydrolases"/>
    <property type="match status" value="1"/>
</dbReference>
<dbReference type="RefSeq" id="WP_073789856.1">
    <property type="nucleotide sequence ID" value="NZ_LFBV01000004.1"/>
</dbReference>
<keyword evidence="6 8" id="KW-0472">Membrane</keyword>
<feature type="domain" description="ABC transporter" evidence="9">
    <location>
        <begin position="338"/>
        <end position="569"/>
    </location>
</feature>
<reference evidence="11 12" key="1">
    <citation type="submission" date="2015-06" db="EMBL/GenBank/DDBJ databases">
        <title>Cloning and characterization of the uncialamcin biosynthetic gene cluster.</title>
        <authorList>
            <person name="Yan X."/>
            <person name="Huang T."/>
            <person name="Ge H."/>
            <person name="Shen B."/>
        </authorList>
    </citation>
    <scope>NUCLEOTIDE SEQUENCE [LARGE SCALE GENOMIC DNA]</scope>
    <source>
        <strain evidence="11 12">DCA2648</strain>
    </source>
</reference>
<feature type="transmembrane region" description="Helical" evidence="8">
    <location>
        <begin position="134"/>
        <end position="158"/>
    </location>
</feature>
<dbReference type="PANTHER" id="PTHR24221:SF654">
    <property type="entry name" value="ATP-BINDING CASSETTE SUB-FAMILY B MEMBER 6"/>
    <property type="match status" value="1"/>
</dbReference>
<feature type="transmembrane region" description="Helical" evidence="8">
    <location>
        <begin position="247"/>
        <end position="267"/>
    </location>
</feature>
<feature type="compositionally biased region" description="Low complexity" evidence="7">
    <location>
        <begin position="551"/>
        <end position="564"/>
    </location>
</feature>
<dbReference type="Pfam" id="PF00664">
    <property type="entry name" value="ABC_membrane"/>
    <property type="match status" value="1"/>
</dbReference>
<keyword evidence="12" id="KW-1185">Reference proteome</keyword>
<dbReference type="SUPFAM" id="SSF90123">
    <property type="entry name" value="ABC transporter transmembrane region"/>
    <property type="match status" value="1"/>
</dbReference>
<feature type="transmembrane region" description="Helical" evidence="8">
    <location>
        <begin position="164"/>
        <end position="183"/>
    </location>
</feature>
<dbReference type="GO" id="GO:0005886">
    <property type="term" value="C:plasma membrane"/>
    <property type="evidence" value="ECO:0007669"/>
    <property type="project" value="UniProtKB-SubCell"/>
</dbReference>
<evidence type="ECO:0000259" key="10">
    <source>
        <dbReference type="PROSITE" id="PS50929"/>
    </source>
</evidence>
<dbReference type="GO" id="GO:0016887">
    <property type="term" value="F:ATP hydrolysis activity"/>
    <property type="evidence" value="ECO:0007669"/>
    <property type="project" value="InterPro"/>
</dbReference>
<gene>
    <name evidence="11" type="ORF">AB852_18640</name>
</gene>
<dbReference type="GO" id="GO:0140359">
    <property type="term" value="F:ABC-type transporter activity"/>
    <property type="evidence" value="ECO:0007669"/>
    <property type="project" value="InterPro"/>
</dbReference>
<protein>
    <submittedName>
        <fullName evidence="11">ABC transporter ATPase</fullName>
    </submittedName>
</protein>
<dbReference type="STRING" id="1048205.AB852_18640"/>
<feature type="region of interest" description="Disordered" evidence="7">
    <location>
        <begin position="551"/>
        <end position="572"/>
    </location>
</feature>
<dbReference type="Gene3D" id="1.20.1560.10">
    <property type="entry name" value="ABC transporter type 1, transmembrane domain"/>
    <property type="match status" value="1"/>
</dbReference>
<dbReference type="Proteomes" id="UP000186455">
    <property type="component" value="Unassembled WGS sequence"/>
</dbReference>
<comment type="subcellular location">
    <subcellularLocation>
        <location evidence="1">Cell membrane</location>
        <topology evidence="1">Multi-pass membrane protein</topology>
    </subcellularLocation>
</comment>
<keyword evidence="3" id="KW-0547">Nucleotide-binding</keyword>
<accession>A0A1Q4V6P9</accession>
<dbReference type="SMART" id="SM00382">
    <property type="entry name" value="AAA"/>
    <property type="match status" value="1"/>
</dbReference>
<dbReference type="PROSITE" id="PS50893">
    <property type="entry name" value="ABC_TRANSPORTER_2"/>
    <property type="match status" value="1"/>
</dbReference>